<organism evidence="1 2">
    <name type="scientific">Tenacibaculum skagerrakense</name>
    <dbReference type="NCBI Taxonomy" id="186571"/>
    <lineage>
        <taxon>Bacteria</taxon>
        <taxon>Pseudomonadati</taxon>
        <taxon>Bacteroidota</taxon>
        <taxon>Flavobacteriia</taxon>
        <taxon>Flavobacteriales</taxon>
        <taxon>Flavobacteriaceae</taxon>
        <taxon>Tenacibaculum</taxon>
    </lineage>
</organism>
<reference evidence="1 2" key="1">
    <citation type="submission" date="2019-03" db="EMBL/GenBank/DDBJ databases">
        <title>Genomic Encyclopedia of Type Strains, Phase IV (KMG-IV): sequencing the most valuable type-strain genomes for metagenomic binning, comparative biology and taxonomic classification.</title>
        <authorList>
            <person name="Goeker M."/>
        </authorList>
    </citation>
    <scope>NUCLEOTIDE SEQUENCE [LARGE SCALE GENOMIC DNA]</scope>
    <source>
        <strain evidence="1 2">DSM 14836</strain>
    </source>
</reference>
<dbReference type="Pfam" id="PF14568">
    <property type="entry name" value="SUKH_6"/>
    <property type="match status" value="1"/>
</dbReference>
<gene>
    <name evidence="1" type="ORF">EV195_101255</name>
</gene>
<evidence type="ECO:0000313" key="2">
    <source>
        <dbReference type="Proteomes" id="UP000294564"/>
    </source>
</evidence>
<sequence>MISLKLLKNYEADKNISFPNIYIDFFTKYRKKIPQNLVGTDIFNGTEDLNLWAKELLNDDNTENFLEEDDFVFMMHQGYMFWYFKTNEDENPTVYSYFEGDLKPTKRGELKSFLAKYI</sequence>
<dbReference type="SUPFAM" id="SSF160631">
    <property type="entry name" value="SMI1/KNR4-like"/>
    <property type="match status" value="1"/>
</dbReference>
<dbReference type="RefSeq" id="WP_165915665.1">
    <property type="nucleotide sequence ID" value="NZ_SLXM01000001.1"/>
</dbReference>
<dbReference type="Proteomes" id="UP000294564">
    <property type="component" value="Unassembled WGS sequence"/>
</dbReference>
<comment type="caution">
    <text evidence="1">The sequence shown here is derived from an EMBL/GenBank/DDBJ whole genome shotgun (WGS) entry which is preliminary data.</text>
</comment>
<evidence type="ECO:0000313" key="1">
    <source>
        <dbReference type="EMBL" id="TCP28095.1"/>
    </source>
</evidence>
<protein>
    <submittedName>
        <fullName evidence="1">SUKH superfamily protein</fullName>
    </submittedName>
</protein>
<dbReference type="InterPro" id="IPR037883">
    <property type="entry name" value="Knr4/Smi1-like_sf"/>
</dbReference>
<accession>A0A4R2P310</accession>
<dbReference type="AlphaFoldDB" id="A0A4R2P310"/>
<name>A0A4R2P310_9FLAO</name>
<dbReference type="Gene3D" id="3.40.1580.10">
    <property type="entry name" value="SMI1/KNR4-like"/>
    <property type="match status" value="1"/>
</dbReference>
<proteinExistence type="predicted"/>
<dbReference type="EMBL" id="SLXM01000001">
    <property type="protein sequence ID" value="TCP28095.1"/>
    <property type="molecule type" value="Genomic_DNA"/>
</dbReference>
<keyword evidence="2" id="KW-1185">Reference proteome</keyword>